<dbReference type="PATRIC" id="fig|45056.6.peg.1353"/>
<reference evidence="2 3" key="1">
    <citation type="submission" date="2015-11" db="EMBL/GenBank/DDBJ databases">
        <title>Identification of large and diverse effector repertoires of 38 Legionella species.</title>
        <authorList>
            <person name="Burstein D."/>
            <person name="Amaro F."/>
            <person name="Zusman T."/>
            <person name="Lifshitz Z."/>
            <person name="Cohen O."/>
            <person name="Gilbert J.A."/>
            <person name="Pupko T."/>
            <person name="Shuman H.A."/>
            <person name="Segal G."/>
        </authorList>
    </citation>
    <scope>NUCLEOTIDE SEQUENCE [LARGE SCALE GENOMIC DNA]</scope>
    <source>
        <strain evidence="2 3">1762-AUS-E</strain>
    </source>
</reference>
<name>A0A0W0R6I1_9GAMM</name>
<evidence type="ECO:0000256" key="1">
    <source>
        <dbReference type="SAM" id="MobiDB-lite"/>
    </source>
</evidence>
<dbReference type="EMBL" id="LNKA01000001">
    <property type="protein sequence ID" value="KTC66653.1"/>
    <property type="molecule type" value="Genomic_DNA"/>
</dbReference>
<dbReference type="STRING" id="45056.Lade_1311"/>
<dbReference type="RefSeq" id="WP_058462309.1">
    <property type="nucleotide sequence ID" value="NZ_CAAAHS010000010.1"/>
</dbReference>
<dbReference type="Proteomes" id="UP000054859">
    <property type="component" value="Unassembled WGS sequence"/>
</dbReference>
<keyword evidence="3" id="KW-1185">Reference proteome</keyword>
<organism evidence="2 3">
    <name type="scientific">Legionella adelaidensis</name>
    <dbReference type="NCBI Taxonomy" id="45056"/>
    <lineage>
        <taxon>Bacteria</taxon>
        <taxon>Pseudomonadati</taxon>
        <taxon>Pseudomonadota</taxon>
        <taxon>Gammaproteobacteria</taxon>
        <taxon>Legionellales</taxon>
        <taxon>Legionellaceae</taxon>
        <taxon>Legionella</taxon>
    </lineage>
</organism>
<evidence type="ECO:0000313" key="2">
    <source>
        <dbReference type="EMBL" id="KTC66653.1"/>
    </source>
</evidence>
<gene>
    <name evidence="2" type="ORF">Lade_1311</name>
</gene>
<proteinExistence type="predicted"/>
<comment type="caution">
    <text evidence="2">The sequence shown here is derived from an EMBL/GenBank/DDBJ whole genome shotgun (WGS) entry which is preliminary data.</text>
</comment>
<accession>A0A0W0R6I1</accession>
<protein>
    <submittedName>
        <fullName evidence="2">Uncharacterized protein</fullName>
    </submittedName>
</protein>
<sequence>MQIQIDIDGTPCLQTLPDCALDITRVLQFQSPLGNPRILQQILNRLPPQKPIGISQELSEEDAIALGKIFPNHLFLVICSWMRKEPVLSMVRNLRPGCNLLVIDSIPCDVAKEIAEVLPPKCTLQFTVDKYSKSVLAAASALNPGTAFILTTLDKQEARIIAEKLNRNCILQFHPQVPEDVKEEARLHHRCKRVAPRYLQVKGENTGPISSIGIFKHSESSSFKPYVSKKIKPQSSKSEKENLEGLENSSSMQM</sequence>
<dbReference type="AlphaFoldDB" id="A0A0W0R6I1"/>
<evidence type="ECO:0000313" key="3">
    <source>
        <dbReference type="Proteomes" id="UP000054859"/>
    </source>
</evidence>
<feature type="region of interest" description="Disordered" evidence="1">
    <location>
        <begin position="221"/>
        <end position="254"/>
    </location>
</feature>